<sequence length="737" mass="82547">MNTDSNNLSKTSTQKSSDDIDLLALAFSVLRGWKIIVLFALLGLVVGVLYSRYVNPTYKSDALIQIEEQSQGISSALESSDLVTSSVGPAQTEAQLIKSRMVLSPVVDRLHLDIQLRDPNVGTFDRIKSNKTNTQFSSPEGVFLDTDNGQVQVSKFEVSQDYLNRRFTLSQTSEGFVLNDGFDDFRGQLGQPYRFRGTDGAIEIQVNELPTGNYPISITKQSLQNTTDAINSALTVAEAGAQTGMIQLSLTGPNQEQISLILKNIILSYIDQNQSRNSEETTRTIKFMESQIPNMKQKLETAEAAFNTFRENNGTIDVNQEASMLVAEKGQIDAQINELKLKKADLTTYYTEEHPQVIQINDQLQVLNDRKREIDNRVEQLPEVQRQFLQLSEDMNINREIYLTMLKNYEQLKIVKAGQIGYARIVDMPISTYRVIAPKKNLIIMIALILGALFGVIVVLLKNALKNTVKDPERIEEKTGIPVIATIPRSPSLSRLAKKKDTPNRLLAYIDNNSLSYEAIKSLRTYLMFGMPETGKLGHRAKIVLISGESPGVGKSFISANLAEVFGQLNKKILVMDADMRLGEMHRLFNMEPDNGLAELLSHEQITDSNIAGAIHPTAMDHIDFMPRGKQPHNPASLLTGERFDEVMQQLSTHYDYIIIDSPPVLAASDPIILSQYADKVLMVARYDKSIEGQLNYAIRQMSKANIRVDGIVLNDVQQTKMSKYSYHYNYAYGNNK</sequence>
<dbReference type="EMBL" id="BAAAFR010000005">
    <property type="protein sequence ID" value="GAA0321641.1"/>
    <property type="molecule type" value="Genomic_DNA"/>
</dbReference>
<comment type="catalytic activity">
    <reaction evidence="13">
        <text>L-tyrosyl-[protein] + ATP = O-phospho-L-tyrosyl-[protein] + ADP + H(+)</text>
        <dbReference type="Rhea" id="RHEA:10596"/>
        <dbReference type="Rhea" id="RHEA-COMP:10136"/>
        <dbReference type="Rhea" id="RHEA-COMP:20101"/>
        <dbReference type="ChEBI" id="CHEBI:15378"/>
        <dbReference type="ChEBI" id="CHEBI:30616"/>
        <dbReference type="ChEBI" id="CHEBI:46858"/>
        <dbReference type="ChEBI" id="CHEBI:61978"/>
        <dbReference type="ChEBI" id="CHEBI:456216"/>
    </reaction>
</comment>
<dbReference type="Pfam" id="PF13614">
    <property type="entry name" value="AAA_31"/>
    <property type="match status" value="1"/>
</dbReference>
<dbReference type="RefSeq" id="WP_201505106.1">
    <property type="nucleotide sequence ID" value="NZ_BAAAFR010000005.1"/>
</dbReference>
<dbReference type="PANTHER" id="PTHR32309">
    <property type="entry name" value="TYROSINE-PROTEIN KINASE"/>
    <property type="match status" value="1"/>
</dbReference>
<evidence type="ECO:0000313" key="19">
    <source>
        <dbReference type="Proteomes" id="UP001501787"/>
    </source>
</evidence>
<feature type="domain" description="Polysaccharide chain length determinant N-terminal" evidence="15">
    <location>
        <begin position="18"/>
        <end position="109"/>
    </location>
</feature>
<evidence type="ECO:0000256" key="1">
    <source>
        <dbReference type="ARBA" id="ARBA00004429"/>
    </source>
</evidence>
<proteinExistence type="inferred from homology"/>
<evidence type="ECO:0000256" key="5">
    <source>
        <dbReference type="ARBA" id="ARBA00022679"/>
    </source>
</evidence>
<evidence type="ECO:0000256" key="11">
    <source>
        <dbReference type="ARBA" id="ARBA00023136"/>
    </source>
</evidence>
<comment type="subcellular location">
    <subcellularLocation>
        <location evidence="1">Cell inner membrane</location>
        <topology evidence="1">Multi-pass membrane protein</topology>
    </subcellularLocation>
</comment>
<evidence type="ECO:0000256" key="9">
    <source>
        <dbReference type="ARBA" id="ARBA00022840"/>
    </source>
</evidence>
<evidence type="ECO:0000259" key="15">
    <source>
        <dbReference type="Pfam" id="PF02706"/>
    </source>
</evidence>
<dbReference type="PANTHER" id="PTHR32309:SF32">
    <property type="entry name" value="TYROSINE-PROTEIN KINASE ETK-RELATED"/>
    <property type="match status" value="1"/>
</dbReference>
<dbReference type="Pfam" id="PF23607">
    <property type="entry name" value="WZC_N"/>
    <property type="match status" value="1"/>
</dbReference>
<evidence type="ECO:0000256" key="6">
    <source>
        <dbReference type="ARBA" id="ARBA00022692"/>
    </source>
</evidence>
<dbReference type="InterPro" id="IPR003856">
    <property type="entry name" value="LPS_length_determ_N"/>
</dbReference>
<keyword evidence="9" id="KW-0067">ATP-binding</keyword>
<keyword evidence="12" id="KW-0829">Tyrosine-protein kinase</keyword>
<evidence type="ECO:0000256" key="7">
    <source>
        <dbReference type="ARBA" id="ARBA00022741"/>
    </source>
</evidence>
<dbReference type="SUPFAM" id="SSF52540">
    <property type="entry name" value="P-loop containing nucleoside triphosphate hydrolases"/>
    <property type="match status" value="1"/>
</dbReference>
<evidence type="ECO:0000313" key="18">
    <source>
        <dbReference type="EMBL" id="GAA0321641.1"/>
    </source>
</evidence>
<dbReference type="CDD" id="cd05387">
    <property type="entry name" value="BY-kinase"/>
    <property type="match status" value="1"/>
</dbReference>
<gene>
    <name evidence="18" type="ORF">GCM10009129_19340</name>
</gene>
<dbReference type="InterPro" id="IPR032807">
    <property type="entry name" value="GNVR"/>
</dbReference>
<feature type="domain" description="Tyrosine-protein kinase G-rich" evidence="17">
    <location>
        <begin position="384"/>
        <end position="464"/>
    </location>
</feature>
<feature type="transmembrane region" description="Helical" evidence="14">
    <location>
        <begin position="32"/>
        <end position="50"/>
    </location>
</feature>
<reference evidence="19" key="1">
    <citation type="journal article" date="2019" name="Int. J. Syst. Evol. Microbiol.">
        <title>The Global Catalogue of Microorganisms (GCM) 10K type strain sequencing project: providing services to taxonomists for standard genome sequencing and annotation.</title>
        <authorList>
            <consortium name="The Broad Institute Genomics Platform"/>
            <consortium name="The Broad Institute Genome Sequencing Center for Infectious Disease"/>
            <person name="Wu L."/>
            <person name="Ma J."/>
        </authorList>
    </citation>
    <scope>NUCLEOTIDE SEQUENCE [LARGE SCALE GENOMIC DNA]</scope>
    <source>
        <strain evidence="19">JCM 16343</strain>
    </source>
</reference>
<feature type="domain" description="AAA" evidence="16">
    <location>
        <begin position="542"/>
        <end position="704"/>
    </location>
</feature>
<dbReference type="Pfam" id="PF13807">
    <property type="entry name" value="GNVR"/>
    <property type="match status" value="1"/>
</dbReference>
<dbReference type="Gene3D" id="3.40.50.300">
    <property type="entry name" value="P-loop containing nucleotide triphosphate hydrolases"/>
    <property type="match status" value="1"/>
</dbReference>
<evidence type="ECO:0000256" key="2">
    <source>
        <dbReference type="ARBA" id="ARBA00008883"/>
    </source>
</evidence>
<keyword evidence="19" id="KW-1185">Reference proteome</keyword>
<keyword evidence="7" id="KW-0547">Nucleotide-binding</keyword>
<keyword evidence="11 14" id="KW-0472">Membrane</keyword>
<evidence type="ECO:0000256" key="14">
    <source>
        <dbReference type="SAM" id="Phobius"/>
    </source>
</evidence>
<keyword evidence="6 14" id="KW-0812">Transmembrane</keyword>
<dbReference type="InterPro" id="IPR027417">
    <property type="entry name" value="P-loop_NTPase"/>
</dbReference>
<keyword evidence="3" id="KW-1003">Cell membrane</keyword>
<evidence type="ECO:0000256" key="12">
    <source>
        <dbReference type="ARBA" id="ARBA00023137"/>
    </source>
</evidence>
<comment type="caution">
    <text evidence="18">The sequence shown here is derived from an EMBL/GenBank/DDBJ whole genome shotgun (WGS) entry which is preliminary data.</text>
</comment>
<dbReference type="Proteomes" id="UP001501787">
    <property type="component" value="Unassembled WGS sequence"/>
</dbReference>
<keyword evidence="4" id="KW-0997">Cell inner membrane</keyword>
<keyword evidence="10 14" id="KW-1133">Transmembrane helix</keyword>
<accession>A0ABP3FMV7</accession>
<keyword evidence="5" id="KW-0808">Transferase</keyword>
<evidence type="ECO:0000256" key="4">
    <source>
        <dbReference type="ARBA" id="ARBA00022519"/>
    </source>
</evidence>
<evidence type="ECO:0000256" key="13">
    <source>
        <dbReference type="ARBA" id="ARBA00053015"/>
    </source>
</evidence>
<comment type="similarity">
    <text evidence="2">Belongs to the etk/wzc family.</text>
</comment>
<evidence type="ECO:0000256" key="8">
    <source>
        <dbReference type="ARBA" id="ARBA00022777"/>
    </source>
</evidence>
<feature type="transmembrane region" description="Helical" evidence="14">
    <location>
        <begin position="442"/>
        <end position="461"/>
    </location>
</feature>
<name>A0ABP3FMV7_9GAMM</name>
<dbReference type="InterPro" id="IPR005702">
    <property type="entry name" value="Wzc-like_C"/>
</dbReference>
<dbReference type="InterPro" id="IPR025669">
    <property type="entry name" value="AAA_dom"/>
</dbReference>
<evidence type="ECO:0000256" key="10">
    <source>
        <dbReference type="ARBA" id="ARBA00022989"/>
    </source>
</evidence>
<evidence type="ECO:0000256" key="3">
    <source>
        <dbReference type="ARBA" id="ARBA00022475"/>
    </source>
</evidence>
<evidence type="ECO:0000259" key="17">
    <source>
        <dbReference type="Pfam" id="PF13807"/>
    </source>
</evidence>
<protein>
    <submittedName>
        <fullName evidence="18">Polysaccharide biosynthesis tyrosine autokinase</fullName>
    </submittedName>
</protein>
<dbReference type="Pfam" id="PF02706">
    <property type="entry name" value="Wzz"/>
    <property type="match status" value="1"/>
</dbReference>
<dbReference type="InterPro" id="IPR050445">
    <property type="entry name" value="Bact_polysacc_biosynth/exp"/>
</dbReference>
<dbReference type="NCBIfam" id="TIGR01007">
    <property type="entry name" value="eps_fam"/>
    <property type="match status" value="1"/>
</dbReference>
<organism evidence="18 19">
    <name type="scientific">Psychrobacter aestuarii</name>
    <dbReference type="NCBI Taxonomy" id="556327"/>
    <lineage>
        <taxon>Bacteria</taxon>
        <taxon>Pseudomonadati</taxon>
        <taxon>Pseudomonadota</taxon>
        <taxon>Gammaproteobacteria</taxon>
        <taxon>Moraxellales</taxon>
        <taxon>Moraxellaceae</taxon>
        <taxon>Psychrobacter</taxon>
    </lineage>
</organism>
<evidence type="ECO:0000259" key="16">
    <source>
        <dbReference type="Pfam" id="PF13614"/>
    </source>
</evidence>
<keyword evidence="8" id="KW-0418">Kinase</keyword>